<dbReference type="OrthoDB" id="3353407at2759"/>
<dbReference type="Pfam" id="PF11885">
    <property type="entry name" value="DUF3405"/>
    <property type="match status" value="1"/>
</dbReference>
<organism evidence="1 2">
    <name type="scientific">Phaeomoniella chlamydospora</name>
    <name type="common">Phaeoacremonium chlamydosporum</name>
    <dbReference type="NCBI Taxonomy" id="158046"/>
    <lineage>
        <taxon>Eukaryota</taxon>
        <taxon>Fungi</taxon>
        <taxon>Dikarya</taxon>
        <taxon>Ascomycota</taxon>
        <taxon>Pezizomycotina</taxon>
        <taxon>Eurotiomycetes</taxon>
        <taxon>Chaetothyriomycetidae</taxon>
        <taxon>Phaeomoniellales</taxon>
        <taxon>Phaeomoniellaceae</taxon>
        <taxon>Phaeomoniella</taxon>
    </lineage>
</organism>
<comment type="caution">
    <text evidence="1">The sequence shown here is derived from an EMBL/GenBank/DDBJ whole genome shotgun (WGS) entry which is preliminary data.</text>
</comment>
<sequence>MTEYVAEQENVTSAYSTFQEQILTTLPVNTVRQPCYLDSDELLAPPIISTFRGLPQGMPAPLFGSHRELGLRDDICYDRINRFAPYGLGRRTTEGGLGIGLEGDTEGVSATEIVDWTKVNLTDAQDRCQKKNSHHQRRTAFVIRTWHTYEYTAYHVMMLRAIISELSLASGGEFTVHFLIHVQDDNLPIWASEEVYNSVLSESLPPEFQGMGTLWSVAQMRLIYPPPFPDSIVNFSGGDIYGAYRSMHFPMQYFASKHPEFDYFWQWEMDMRVTGHYLELLEGITQWAESQKVDDYLWERSSKYFISSLFNGSYSEFAAAVREETSSPIARPQLKGENLPNPLQTDISDHVITDFISLNPMFDPEHTRWAFSNDITGFGDTRPPTRAALITTSRMSRRLLLLMHEETYRNKRTMFPEMFPASLALQYGLKAVSVPHPVYFDRDWAAKHADVIFNNAKLDDVSKAIGMGRGGDYYHDEGGSVFGPGEHVFKGSTYYSNAGFAGELWRRWLGIEDEQRDHALEIGEGGGRMCLPMMLLHPIKERG</sequence>
<keyword evidence="2" id="KW-1185">Reference proteome</keyword>
<dbReference type="PANTHER" id="PTHR36205">
    <property type="entry name" value="CHROMOSOME 19, WHOLE GENOME SHOTGUN SEQUENCE"/>
    <property type="match status" value="1"/>
</dbReference>
<reference evidence="1 2" key="1">
    <citation type="submission" date="2015-05" db="EMBL/GenBank/DDBJ databases">
        <title>Distinctive expansion of gene families associated with plant cell wall degradation and secondary metabolism in the genomes of grapevine trunk pathogens.</title>
        <authorList>
            <person name="Lawrence D.P."/>
            <person name="Travadon R."/>
            <person name="Rolshausen P.E."/>
            <person name="Baumgartner K."/>
        </authorList>
    </citation>
    <scope>NUCLEOTIDE SEQUENCE [LARGE SCALE GENOMIC DNA]</scope>
    <source>
        <strain evidence="1">UCRPC4</strain>
    </source>
</reference>
<gene>
    <name evidence="1" type="ORF">UCRPC4_g05118</name>
</gene>
<accession>A0A0G2G2Q9</accession>
<dbReference type="InterPro" id="IPR021822">
    <property type="entry name" value="DUF3405"/>
</dbReference>
<reference evidence="1 2" key="2">
    <citation type="submission" date="2015-05" db="EMBL/GenBank/DDBJ databases">
        <authorList>
            <person name="Morales-Cruz A."/>
            <person name="Amrine K.C."/>
            <person name="Cantu D."/>
        </authorList>
    </citation>
    <scope>NUCLEOTIDE SEQUENCE [LARGE SCALE GENOMIC DNA]</scope>
    <source>
        <strain evidence="1">UCRPC4</strain>
    </source>
</reference>
<evidence type="ECO:0000313" key="2">
    <source>
        <dbReference type="Proteomes" id="UP000053317"/>
    </source>
</evidence>
<evidence type="ECO:0000313" key="1">
    <source>
        <dbReference type="EMBL" id="KKY18168.1"/>
    </source>
</evidence>
<proteinExistence type="predicted"/>
<dbReference type="PANTHER" id="PTHR36205:SF3">
    <property type="entry name" value="MAJOR FACILITATOR SUPERFAMILY TRANSPORTER"/>
    <property type="match status" value="1"/>
</dbReference>
<name>A0A0G2G2Q9_PHACM</name>
<protein>
    <recommendedName>
        <fullName evidence="3">Major facilitator superfamily transporter</fullName>
    </recommendedName>
</protein>
<dbReference type="AlphaFoldDB" id="A0A0G2G2Q9"/>
<evidence type="ECO:0008006" key="3">
    <source>
        <dbReference type="Google" id="ProtNLM"/>
    </source>
</evidence>
<dbReference type="Proteomes" id="UP000053317">
    <property type="component" value="Unassembled WGS sequence"/>
</dbReference>
<dbReference type="EMBL" id="LCWF01000130">
    <property type="protein sequence ID" value="KKY18168.1"/>
    <property type="molecule type" value="Genomic_DNA"/>
</dbReference>